<dbReference type="SUPFAM" id="SSF51182">
    <property type="entry name" value="RmlC-like cupins"/>
    <property type="match status" value="1"/>
</dbReference>
<gene>
    <name evidence="12" type="ORF">D9757_004825</name>
</gene>
<keyword evidence="7" id="KW-0560">Oxidoreductase</keyword>
<comment type="catalytic activity">
    <reaction evidence="1">
        <text>1,2-dihydroxy-5-(methylsulfanyl)pent-1-en-3-one + O2 = 4-methylsulfanyl-2-oxobutanoate + formate + 2 H(+)</text>
        <dbReference type="Rhea" id="RHEA:24504"/>
        <dbReference type="ChEBI" id="CHEBI:15378"/>
        <dbReference type="ChEBI" id="CHEBI:15379"/>
        <dbReference type="ChEBI" id="CHEBI:15740"/>
        <dbReference type="ChEBI" id="CHEBI:16723"/>
        <dbReference type="ChEBI" id="CHEBI:49252"/>
        <dbReference type="EC" id="1.13.11.54"/>
    </reaction>
</comment>
<protein>
    <recommendedName>
        <fullName evidence="10">acireductone dioxygenase (Fe(2+)-requiring)</fullName>
        <ecNumber evidence="10">1.13.11.54</ecNumber>
    </recommendedName>
</protein>
<evidence type="ECO:0000256" key="1">
    <source>
        <dbReference type="ARBA" id="ARBA00000428"/>
    </source>
</evidence>
<name>A0A8H5HSK5_9AGAR</name>
<comment type="caution">
    <text evidence="12">The sequence shown here is derived from an EMBL/GenBank/DDBJ whole genome shotgun (WGS) entry which is preliminary data.</text>
</comment>
<sequence length="207" mass="23762">MGRAQAAERQREREKDWLTWVTDSLLIARRERPETGLFFGARGIKSEQEVSPTTKSFDPRLSKEMTKSYSHYPRDDRESDGSVMSLPDDESLLGDKDKLSILGFQIRKLVYPAKDYKYQMQLIARTLSYPEQPGQQIKDGDSGKEITHTHECMYYVVSGTCFFDIRDEGEKWARIQLEAGDVMTVPAGSYYRWSGECVRYTEDTAAG</sequence>
<reference evidence="12 13" key="1">
    <citation type="journal article" date="2020" name="ISME J.">
        <title>Uncovering the hidden diversity of litter-decomposition mechanisms in mushroom-forming fungi.</title>
        <authorList>
            <person name="Floudas D."/>
            <person name="Bentzer J."/>
            <person name="Ahren D."/>
            <person name="Johansson T."/>
            <person name="Persson P."/>
            <person name="Tunlid A."/>
        </authorList>
    </citation>
    <scope>NUCLEOTIDE SEQUENCE [LARGE SCALE GENOMIC DNA]</scope>
    <source>
        <strain evidence="12 13">CBS 406.79</strain>
    </source>
</reference>
<dbReference type="InterPro" id="IPR014710">
    <property type="entry name" value="RmlC-like_jellyroll"/>
</dbReference>
<proteinExistence type="predicted"/>
<dbReference type="OrthoDB" id="3050855at2759"/>
<dbReference type="InterPro" id="IPR004313">
    <property type="entry name" value="ARD"/>
</dbReference>
<keyword evidence="3" id="KW-0533">Nickel</keyword>
<dbReference type="AlphaFoldDB" id="A0A8H5HSK5"/>
<evidence type="ECO:0000313" key="13">
    <source>
        <dbReference type="Proteomes" id="UP000518752"/>
    </source>
</evidence>
<keyword evidence="4" id="KW-0028">Amino-acid biosynthesis</keyword>
<evidence type="ECO:0000313" key="12">
    <source>
        <dbReference type="EMBL" id="KAF5388698.1"/>
    </source>
</evidence>
<keyword evidence="9" id="KW-0486">Methionine biosynthesis</keyword>
<dbReference type="GO" id="GO:0010309">
    <property type="term" value="F:acireductone dioxygenase [iron(II)-requiring] activity"/>
    <property type="evidence" value="ECO:0007669"/>
    <property type="project" value="UniProtKB-EC"/>
</dbReference>
<evidence type="ECO:0000256" key="10">
    <source>
        <dbReference type="ARBA" id="ARBA00039005"/>
    </source>
</evidence>
<evidence type="ECO:0000256" key="3">
    <source>
        <dbReference type="ARBA" id="ARBA00022596"/>
    </source>
</evidence>
<keyword evidence="6" id="KW-0223">Dioxygenase</keyword>
<evidence type="ECO:0000256" key="4">
    <source>
        <dbReference type="ARBA" id="ARBA00022605"/>
    </source>
</evidence>
<organism evidence="12 13">
    <name type="scientific">Collybiopsis confluens</name>
    <dbReference type="NCBI Taxonomy" id="2823264"/>
    <lineage>
        <taxon>Eukaryota</taxon>
        <taxon>Fungi</taxon>
        <taxon>Dikarya</taxon>
        <taxon>Basidiomycota</taxon>
        <taxon>Agaricomycotina</taxon>
        <taxon>Agaricomycetes</taxon>
        <taxon>Agaricomycetidae</taxon>
        <taxon>Agaricales</taxon>
        <taxon>Marasmiineae</taxon>
        <taxon>Omphalotaceae</taxon>
        <taxon>Collybiopsis</taxon>
    </lineage>
</organism>
<feature type="region of interest" description="Disordered" evidence="11">
    <location>
        <begin position="49"/>
        <end position="89"/>
    </location>
</feature>
<comment type="cofactor">
    <cofactor evidence="2">
        <name>Fe(2+)</name>
        <dbReference type="ChEBI" id="CHEBI:29033"/>
    </cofactor>
</comment>
<dbReference type="GO" id="GO:0009086">
    <property type="term" value="P:methionine biosynthetic process"/>
    <property type="evidence" value="ECO:0007669"/>
    <property type="project" value="UniProtKB-KW"/>
</dbReference>
<dbReference type="Proteomes" id="UP000518752">
    <property type="component" value="Unassembled WGS sequence"/>
</dbReference>
<evidence type="ECO:0000256" key="8">
    <source>
        <dbReference type="ARBA" id="ARBA00023004"/>
    </source>
</evidence>
<feature type="compositionally biased region" description="Basic and acidic residues" evidence="11">
    <location>
        <begin position="57"/>
        <end position="80"/>
    </location>
</feature>
<evidence type="ECO:0000256" key="7">
    <source>
        <dbReference type="ARBA" id="ARBA00023002"/>
    </source>
</evidence>
<dbReference type="GO" id="GO:0046872">
    <property type="term" value="F:metal ion binding"/>
    <property type="evidence" value="ECO:0007669"/>
    <property type="project" value="UniProtKB-KW"/>
</dbReference>
<evidence type="ECO:0000256" key="5">
    <source>
        <dbReference type="ARBA" id="ARBA00022723"/>
    </source>
</evidence>
<dbReference type="Gene3D" id="2.60.120.10">
    <property type="entry name" value="Jelly Rolls"/>
    <property type="match status" value="1"/>
</dbReference>
<evidence type="ECO:0000256" key="2">
    <source>
        <dbReference type="ARBA" id="ARBA00001954"/>
    </source>
</evidence>
<dbReference type="PANTHER" id="PTHR23418:SF0">
    <property type="entry name" value="ACIREDUCTONE DIOXYGENASE"/>
    <property type="match status" value="1"/>
</dbReference>
<accession>A0A8H5HSK5</accession>
<dbReference type="InterPro" id="IPR011051">
    <property type="entry name" value="RmlC_Cupin_sf"/>
</dbReference>
<dbReference type="EC" id="1.13.11.54" evidence="10"/>
<keyword evidence="13" id="KW-1185">Reference proteome</keyword>
<keyword evidence="8" id="KW-0408">Iron</keyword>
<evidence type="ECO:0000256" key="9">
    <source>
        <dbReference type="ARBA" id="ARBA00023167"/>
    </source>
</evidence>
<dbReference type="Pfam" id="PF03079">
    <property type="entry name" value="ARD"/>
    <property type="match status" value="1"/>
</dbReference>
<dbReference type="EMBL" id="JAACJN010000028">
    <property type="protein sequence ID" value="KAF5388698.1"/>
    <property type="molecule type" value="Genomic_DNA"/>
</dbReference>
<dbReference type="PANTHER" id="PTHR23418">
    <property type="entry name" value="ACIREDUCTONE DIOXYGENASE"/>
    <property type="match status" value="1"/>
</dbReference>
<evidence type="ECO:0000256" key="11">
    <source>
        <dbReference type="SAM" id="MobiDB-lite"/>
    </source>
</evidence>
<keyword evidence="5" id="KW-0479">Metal-binding</keyword>
<evidence type="ECO:0000256" key="6">
    <source>
        <dbReference type="ARBA" id="ARBA00022964"/>
    </source>
</evidence>